<dbReference type="AlphaFoldDB" id="A0A1I0ERC6"/>
<dbReference type="SUPFAM" id="SSF50129">
    <property type="entry name" value="GroES-like"/>
    <property type="match status" value="1"/>
</dbReference>
<dbReference type="CDD" id="cd05289">
    <property type="entry name" value="MDR_like_2"/>
    <property type="match status" value="1"/>
</dbReference>
<protein>
    <submittedName>
        <fullName evidence="3">2-desacetyl-2-hydroxyethyl bacteriochlorophyllide A dehydrogenase</fullName>
    </submittedName>
</protein>
<keyword evidence="1" id="KW-0560">Oxidoreductase</keyword>
<dbReference type="InterPro" id="IPR002364">
    <property type="entry name" value="Quin_OxRdtase/zeta-crystal_CS"/>
</dbReference>
<dbReference type="GO" id="GO:0016491">
    <property type="term" value="F:oxidoreductase activity"/>
    <property type="evidence" value="ECO:0007669"/>
    <property type="project" value="UniProtKB-KW"/>
</dbReference>
<keyword evidence="4" id="KW-1185">Reference proteome</keyword>
<dbReference type="Pfam" id="PF08240">
    <property type="entry name" value="ADH_N"/>
    <property type="match status" value="1"/>
</dbReference>
<organism evidence="3 4">
    <name type="scientific">Salinibacillus kushneri</name>
    <dbReference type="NCBI Taxonomy" id="237682"/>
    <lineage>
        <taxon>Bacteria</taxon>
        <taxon>Bacillati</taxon>
        <taxon>Bacillota</taxon>
        <taxon>Bacilli</taxon>
        <taxon>Bacillales</taxon>
        <taxon>Bacillaceae</taxon>
        <taxon>Salinibacillus</taxon>
    </lineage>
</organism>
<reference evidence="4" key="1">
    <citation type="submission" date="2016-10" db="EMBL/GenBank/DDBJ databases">
        <authorList>
            <person name="Varghese N."/>
            <person name="Submissions S."/>
        </authorList>
    </citation>
    <scope>NUCLEOTIDE SEQUENCE [LARGE SCALE GENOMIC DNA]</scope>
    <source>
        <strain evidence="4">CGMCC 1.3566</strain>
    </source>
</reference>
<dbReference type="PANTHER" id="PTHR11695">
    <property type="entry name" value="ALCOHOL DEHYDROGENASE RELATED"/>
    <property type="match status" value="1"/>
</dbReference>
<dbReference type="InterPro" id="IPR050700">
    <property type="entry name" value="YIM1/Zinc_Alcohol_DH_Fams"/>
</dbReference>
<evidence type="ECO:0000313" key="4">
    <source>
        <dbReference type="Proteomes" id="UP000199095"/>
    </source>
</evidence>
<dbReference type="SUPFAM" id="SSF51735">
    <property type="entry name" value="NAD(P)-binding Rossmann-fold domains"/>
    <property type="match status" value="1"/>
</dbReference>
<dbReference type="InterPro" id="IPR036291">
    <property type="entry name" value="NAD(P)-bd_dom_sf"/>
</dbReference>
<dbReference type="GO" id="GO:0008270">
    <property type="term" value="F:zinc ion binding"/>
    <property type="evidence" value="ECO:0007669"/>
    <property type="project" value="InterPro"/>
</dbReference>
<proteinExistence type="predicted"/>
<feature type="domain" description="Enoyl reductase (ER)" evidence="2">
    <location>
        <begin position="10"/>
        <end position="308"/>
    </location>
</feature>
<dbReference type="EMBL" id="FOHJ01000005">
    <property type="protein sequence ID" value="SET47900.1"/>
    <property type="molecule type" value="Genomic_DNA"/>
</dbReference>
<dbReference type="PROSITE" id="PS01162">
    <property type="entry name" value="QOR_ZETA_CRYSTAL"/>
    <property type="match status" value="1"/>
</dbReference>
<dbReference type="RefSeq" id="WP_093134224.1">
    <property type="nucleotide sequence ID" value="NZ_FOHJ01000005.1"/>
</dbReference>
<dbReference type="Gene3D" id="3.40.50.720">
    <property type="entry name" value="NAD(P)-binding Rossmann-like Domain"/>
    <property type="match status" value="1"/>
</dbReference>
<dbReference type="STRING" id="237682.SAMN05421676_10549"/>
<dbReference type="InterPro" id="IPR011032">
    <property type="entry name" value="GroES-like_sf"/>
</dbReference>
<dbReference type="Gene3D" id="3.90.180.10">
    <property type="entry name" value="Medium-chain alcohol dehydrogenases, catalytic domain"/>
    <property type="match status" value="1"/>
</dbReference>
<evidence type="ECO:0000256" key="1">
    <source>
        <dbReference type="ARBA" id="ARBA00023002"/>
    </source>
</evidence>
<gene>
    <name evidence="3" type="ORF">SAMN05421676_10549</name>
</gene>
<dbReference type="Pfam" id="PF13602">
    <property type="entry name" value="ADH_zinc_N_2"/>
    <property type="match status" value="1"/>
</dbReference>
<dbReference type="SMART" id="SM00829">
    <property type="entry name" value="PKS_ER"/>
    <property type="match status" value="1"/>
</dbReference>
<dbReference type="InterPro" id="IPR013154">
    <property type="entry name" value="ADH-like_N"/>
</dbReference>
<name>A0A1I0ERC6_9BACI</name>
<accession>A0A1I0ERC6</accession>
<dbReference type="Proteomes" id="UP000199095">
    <property type="component" value="Unassembled WGS sequence"/>
</dbReference>
<evidence type="ECO:0000313" key="3">
    <source>
        <dbReference type="EMBL" id="SET47900.1"/>
    </source>
</evidence>
<sequence length="311" mass="34469">MKAVVIEEYGGIEQLKEKELPKPEIGEHQVLVEIYATSINPIDWKVREGYLKEGLPFQFPIILGWDAAGVITKTGSKVTDFKIGDEVYARPATTERGTYAEYVVVDDHLLAQKPNNLDFKEAASVPLTALTAWQCLVDFSHIKEGDKVLIHAGSGGVGSFAIQIAKHFGAYVASTASEKNEALLKELGVDEFINYKEQKFEEILHDYDIIVDTLGGDILDKSFQVLKDGGKLVSIAGNPDKEKATARNIETSFLWLEPNGEQLDKLRKLIEAGKVKPIVGHELPFSEEGIKKAHQLSETHHAQGKIVIYMK</sequence>
<dbReference type="PANTHER" id="PTHR11695:SF294">
    <property type="entry name" value="RETICULON-4-INTERACTING PROTEIN 1, MITOCHONDRIAL"/>
    <property type="match status" value="1"/>
</dbReference>
<dbReference type="InterPro" id="IPR020843">
    <property type="entry name" value="ER"/>
</dbReference>
<evidence type="ECO:0000259" key="2">
    <source>
        <dbReference type="SMART" id="SM00829"/>
    </source>
</evidence>
<dbReference type="OrthoDB" id="9792162at2"/>